<evidence type="ECO:0000313" key="8">
    <source>
        <dbReference type="Proteomes" id="UP000283841"/>
    </source>
</evidence>
<reference evidence="7 8" key="1">
    <citation type="journal article" date="2018" name="Front. Microbiol.">
        <title>Genomic and genetic insights into a cosmopolitan fungus, Paecilomyces variotii (Eurotiales).</title>
        <authorList>
            <person name="Urquhart A.S."/>
            <person name="Mondo S.J."/>
            <person name="Makela M.R."/>
            <person name="Hane J.K."/>
            <person name="Wiebenga A."/>
            <person name="He G."/>
            <person name="Mihaltcheva S."/>
            <person name="Pangilinan J."/>
            <person name="Lipzen A."/>
            <person name="Barry K."/>
            <person name="de Vries R.P."/>
            <person name="Grigoriev I.V."/>
            <person name="Idnurm A."/>
        </authorList>
    </citation>
    <scope>NUCLEOTIDE SEQUENCE [LARGE SCALE GENOMIC DNA]</scope>
    <source>
        <strain evidence="7 8">CBS 101075</strain>
    </source>
</reference>
<dbReference type="InterPro" id="IPR013761">
    <property type="entry name" value="SAM/pointed_sf"/>
</dbReference>
<comment type="similarity">
    <text evidence="2">Belongs to the mitochondrion-specific ribosomal protein mS41 family.</text>
</comment>
<dbReference type="InterPro" id="IPR019083">
    <property type="entry name" value="SAM_Ribosomal_mS41"/>
</dbReference>
<dbReference type="GeneID" id="39600449"/>
<gene>
    <name evidence="7" type="ORF">C8Q69DRAFT_475065</name>
</gene>
<dbReference type="SUPFAM" id="SSF47769">
    <property type="entry name" value="SAM/Pointed domain"/>
    <property type="match status" value="1"/>
</dbReference>
<feature type="region of interest" description="Disordered" evidence="5">
    <location>
        <begin position="223"/>
        <end position="255"/>
    </location>
</feature>
<accession>A0A443HMQ8</accession>
<evidence type="ECO:0000256" key="1">
    <source>
        <dbReference type="ARBA" id="ARBA00004173"/>
    </source>
</evidence>
<sequence>MATMRNPRLALLSSRFANPLSITQQCIRCLHKNAAPRPVPSPTPFVPDVPTFLTLIGRDMSKHASKLTSWEQLFTLSSSELRELGIEPARQRRYLLRQRERFRNGIYGPGGDLENVVDGVAQLRVVEVPQGEQDVNNASSSKDSADGAAAAVTASATLSPFTKRAIVNLLPDATEYKHEASKPLKKFAKMKIHRGTMIKGPFLKPIKGTNGSAALIQVQEGMWEDKQGHKVDGGERRRAEVRAKKRSQERKESTA</sequence>
<dbReference type="EMBL" id="RCNU01000010">
    <property type="protein sequence ID" value="RWQ93106.1"/>
    <property type="molecule type" value="Genomic_DNA"/>
</dbReference>
<evidence type="ECO:0000313" key="7">
    <source>
        <dbReference type="EMBL" id="RWQ93106.1"/>
    </source>
</evidence>
<dbReference type="InterPro" id="IPR039603">
    <property type="entry name" value="Ribosomal_mS41"/>
</dbReference>
<comment type="subcellular location">
    <subcellularLocation>
        <location evidence="1">Mitochondrion</location>
    </subcellularLocation>
</comment>
<evidence type="ECO:0000256" key="5">
    <source>
        <dbReference type="SAM" id="MobiDB-lite"/>
    </source>
</evidence>
<dbReference type="VEuPathDB" id="FungiDB:C8Q69DRAFT_475065"/>
<evidence type="ECO:0000256" key="4">
    <source>
        <dbReference type="ARBA" id="ARBA00035129"/>
    </source>
</evidence>
<feature type="domain" description="Small ribosomal subunit protein mS41 SAM" evidence="6">
    <location>
        <begin position="49"/>
        <end position="105"/>
    </location>
</feature>
<dbReference type="PANTHER" id="PTHR28235:SF1">
    <property type="entry name" value="SMALL RIBOSOMAL SUBUNIT PROTEIN MS41"/>
    <property type="match status" value="1"/>
</dbReference>
<dbReference type="RefSeq" id="XP_028482751.1">
    <property type="nucleotide sequence ID" value="XM_028631172.1"/>
</dbReference>
<proteinExistence type="inferred from homology"/>
<feature type="compositionally biased region" description="Basic and acidic residues" evidence="5">
    <location>
        <begin position="223"/>
        <end position="242"/>
    </location>
</feature>
<comment type="caution">
    <text evidence="7">The sequence shown here is derived from an EMBL/GenBank/DDBJ whole genome shotgun (WGS) entry which is preliminary data.</text>
</comment>
<dbReference type="GO" id="GO:0005739">
    <property type="term" value="C:mitochondrion"/>
    <property type="evidence" value="ECO:0007669"/>
    <property type="project" value="UniProtKB-SubCell"/>
</dbReference>
<evidence type="ECO:0000256" key="3">
    <source>
        <dbReference type="ARBA" id="ARBA00023128"/>
    </source>
</evidence>
<organism evidence="7 8">
    <name type="scientific">Byssochlamys spectabilis</name>
    <name type="common">Paecilomyces variotii</name>
    <dbReference type="NCBI Taxonomy" id="264951"/>
    <lineage>
        <taxon>Eukaryota</taxon>
        <taxon>Fungi</taxon>
        <taxon>Dikarya</taxon>
        <taxon>Ascomycota</taxon>
        <taxon>Pezizomycotina</taxon>
        <taxon>Eurotiomycetes</taxon>
        <taxon>Eurotiomycetidae</taxon>
        <taxon>Eurotiales</taxon>
        <taxon>Thermoascaceae</taxon>
        <taxon>Paecilomyces</taxon>
    </lineage>
</organism>
<evidence type="ECO:0000256" key="2">
    <source>
        <dbReference type="ARBA" id="ARBA00010492"/>
    </source>
</evidence>
<dbReference type="AlphaFoldDB" id="A0A443HMQ8"/>
<keyword evidence="8" id="KW-1185">Reference proteome</keyword>
<keyword evidence="3" id="KW-0496">Mitochondrion</keyword>
<dbReference type="SMART" id="SM01238">
    <property type="entry name" value="IGR"/>
    <property type="match status" value="1"/>
</dbReference>
<dbReference type="Pfam" id="PF09597">
    <property type="entry name" value="SAM_Ribosomal_mS41"/>
    <property type="match status" value="1"/>
</dbReference>
<dbReference type="PANTHER" id="PTHR28235">
    <property type="entry name" value="PROTEIN FYV4, MITOCHONDRIAL"/>
    <property type="match status" value="1"/>
</dbReference>
<protein>
    <recommendedName>
        <fullName evidence="4">Small ribosomal subunit protein mS41</fullName>
    </recommendedName>
</protein>
<name>A0A443HMQ8_BYSSP</name>
<dbReference type="Proteomes" id="UP000283841">
    <property type="component" value="Unassembled WGS sequence"/>
</dbReference>
<evidence type="ECO:0000259" key="6">
    <source>
        <dbReference type="SMART" id="SM01238"/>
    </source>
</evidence>